<comment type="caution">
    <text evidence="2">The sequence shown here is derived from an EMBL/GenBank/DDBJ whole genome shotgun (WGS) entry which is preliminary data.</text>
</comment>
<dbReference type="Proteomes" id="UP000182077">
    <property type="component" value="Unassembled WGS sequence"/>
</dbReference>
<keyword evidence="1" id="KW-1133">Transmembrane helix</keyword>
<dbReference type="AlphaFoldDB" id="A0A1L8TQ99"/>
<proteinExistence type="predicted"/>
<keyword evidence="1" id="KW-0812">Transmembrane</keyword>
<dbReference type="STRING" id="249189.RV04_GL001410"/>
<name>A0A1L8TQ99_9ENTE</name>
<sequence length="47" mass="5030">MVSVTVLYTLVQTIATGILGTMIVKYDVSIDEAMKIGIGNGRIPSLF</sequence>
<evidence type="ECO:0000256" key="1">
    <source>
        <dbReference type="SAM" id="Phobius"/>
    </source>
</evidence>
<gene>
    <name evidence="2" type="ORF">RV04_GL001410</name>
</gene>
<feature type="transmembrane region" description="Helical" evidence="1">
    <location>
        <begin position="6"/>
        <end position="26"/>
    </location>
</feature>
<keyword evidence="3" id="KW-1185">Reference proteome</keyword>
<accession>A0A1L8TQ99</accession>
<organism evidence="2 3">
    <name type="scientific">Enterococcus hermanniensis</name>
    <dbReference type="NCBI Taxonomy" id="249189"/>
    <lineage>
        <taxon>Bacteria</taxon>
        <taxon>Bacillati</taxon>
        <taxon>Bacillota</taxon>
        <taxon>Bacilli</taxon>
        <taxon>Lactobacillales</taxon>
        <taxon>Enterococcaceae</taxon>
        <taxon>Enterococcus</taxon>
    </lineage>
</organism>
<evidence type="ECO:0000313" key="3">
    <source>
        <dbReference type="Proteomes" id="UP000182077"/>
    </source>
</evidence>
<dbReference type="EMBL" id="JXKQ01000003">
    <property type="protein sequence ID" value="OJG46244.1"/>
    <property type="molecule type" value="Genomic_DNA"/>
</dbReference>
<reference evidence="2 3" key="1">
    <citation type="submission" date="2014-12" db="EMBL/GenBank/DDBJ databases">
        <title>Draft genome sequences of 29 type strains of Enterococci.</title>
        <authorList>
            <person name="Zhong Z."/>
            <person name="Sun Z."/>
            <person name="Liu W."/>
            <person name="Zhang W."/>
            <person name="Zhang H."/>
        </authorList>
    </citation>
    <scope>NUCLEOTIDE SEQUENCE [LARGE SCALE GENOMIC DNA]</scope>
    <source>
        <strain evidence="2 3">DSM 17122</strain>
    </source>
</reference>
<protein>
    <submittedName>
        <fullName evidence="2">Uncharacterized protein</fullName>
    </submittedName>
</protein>
<keyword evidence="1" id="KW-0472">Membrane</keyword>
<evidence type="ECO:0000313" key="2">
    <source>
        <dbReference type="EMBL" id="OJG46244.1"/>
    </source>
</evidence>